<proteinExistence type="predicted"/>
<evidence type="ECO:0000313" key="3">
    <source>
        <dbReference type="Proteomes" id="UP000054630"/>
    </source>
</evidence>
<name>A0A0V0RD83_9BILA</name>
<comment type="caution">
    <text evidence="2">The sequence shown here is derived from an EMBL/GenBank/DDBJ whole genome shotgun (WGS) entry which is preliminary data.</text>
</comment>
<dbReference type="AlphaFoldDB" id="A0A0V0RD83"/>
<evidence type="ECO:0000256" key="1">
    <source>
        <dbReference type="SAM" id="MobiDB-lite"/>
    </source>
</evidence>
<dbReference type="Proteomes" id="UP000054630">
    <property type="component" value="Unassembled WGS sequence"/>
</dbReference>
<protein>
    <submittedName>
        <fullName evidence="2">Uncharacterized protein</fullName>
    </submittedName>
</protein>
<sequence>MEKSTSDESSTTAAIQPKLGVEIAEYYDKQNNSREESEGESEGERVTTTTGGSKDSYRSMIT</sequence>
<feature type="region of interest" description="Disordered" evidence="1">
    <location>
        <begin position="1"/>
        <end position="62"/>
    </location>
</feature>
<evidence type="ECO:0000313" key="2">
    <source>
        <dbReference type="EMBL" id="KRX12396.1"/>
    </source>
</evidence>
<dbReference type="EMBL" id="JYDL01000436">
    <property type="protein sequence ID" value="KRX12396.1"/>
    <property type="molecule type" value="Genomic_DNA"/>
</dbReference>
<accession>A0A0V0RD83</accession>
<reference evidence="2 3" key="1">
    <citation type="submission" date="2015-01" db="EMBL/GenBank/DDBJ databases">
        <title>Evolution of Trichinella species and genotypes.</title>
        <authorList>
            <person name="Korhonen P.K."/>
            <person name="Edoardo P."/>
            <person name="Giuseppe L.R."/>
            <person name="Gasser R.B."/>
        </authorList>
    </citation>
    <scope>NUCLEOTIDE SEQUENCE [LARGE SCALE GENOMIC DNA]</scope>
    <source>
        <strain evidence="2">ISS37</strain>
    </source>
</reference>
<organism evidence="2 3">
    <name type="scientific">Trichinella nelsoni</name>
    <dbReference type="NCBI Taxonomy" id="6336"/>
    <lineage>
        <taxon>Eukaryota</taxon>
        <taxon>Metazoa</taxon>
        <taxon>Ecdysozoa</taxon>
        <taxon>Nematoda</taxon>
        <taxon>Enoplea</taxon>
        <taxon>Dorylaimia</taxon>
        <taxon>Trichinellida</taxon>
        <taxon>Trichinellidae</taxon>
        <taxon>Trichinella</taxon>
    </lineage>
</organism>
<keyword evidence="3" id="KW-1185">Reference proteome</keyword>
<gene>
    <name evidence="2" type="ORF">T07_10168</name>
</gene>
<feature type="compositionally biased region" description="Basic and acidic residues" evidence="1">
    <location>
        <begin position="26"/>
        <end position="36"/>
    </location>
</feature>